<protein>
    <submittedName>
        <fullName evidence="2">Uncharacterized protein</fullName>
    </submittedName>
</protein>
<comment type="caution">
    <text evidence="2">The sequence shown here is derived from an EMBL/GenBank/DDBJ whole genome shotgun (WGS) entry which is preliminary data.</text>
</comment>
<evidence type="ECO:0000313" key="3">
    <source>
        <dbReference type="Proteomes" id="UP000220621"/>
    </source>
</evidence>
<keyword evidence="1" id="KW-0175">Coiled coil</keyword>
<evidence type="ECO:0000256" key="1">
    <source>
        <dbReference type="SAM" id="Coils"/>
    </source>
</evidence>
<organism evidence="2 3">
    <name type="scientific">Bacillus wiedmannii</name>
    <dbReference type="NCBI Taxonomy" id="1890302"/>
    <lineage>
        <taxon>Bacteria</taxon>
        <taxon>Bacillati</taxon>
        <taxon>Bacillota</taxon>
        <taxon>Bacilli</taxon>
        <taxon>Bacillales</taxon>
        <taxon>Bacillaceae</taxon>
        <taxon>Bacillus</taxon>
        <taxon>Bacillus cereus group</taxon>
    </lineage>
</organism>
<name>A0A2A8BSL7_9BACI</name>
<reference evidence="2 3" key="1">
    <citation type="submission" date="2017-09" db="EMBL/GenBank/DDBJ databases">
        <title>Large-scale bioinformatics analysis of Bacillus genomes uncovers conserved roles of natural products in bacterial physiology.</title>
        <authorList>
            <consortium name="Agbiome Team Llc"/>
            <person name="Bleich R.M."/>
            <person name="Grubbs K.J."/>
            <person name="Santa Maria K.C."/>
            <person name="Allen S.E."/>
            <person name="Farag S."/>
            <person name="Shank E.A."/>
            <person name="Bowers A."/>
        </authorList>
    </citation>
    <scope>NUCLEOTIDE SEQUENCE [LARGE SCALE GENOMIC DNA]</scope>
    <source>
        <strain evidence="2 3">AFS010764</strain>
    </source>
</reference>
<evidence type="ECO:0000313" key="2">
    <source>
        <dbReference type="EMBL" id="PEM57607.1"/>
    </source>
</evidence>
<proteinExistence type="predicted"/>
<sequence>MAHSHRNKGNHAWAIECIQEMLDWLEKEREAMQQLSDLYRKKQEYERTGVVVRRMRKVGIPEKVVKAVWK</sequence>
<dbReference type="EMBL" id="NUDL01000020">
    <property type="protein sequence ID" value="PEM57607.1"/>
    <property type="molecule type" value="Genomic_DNA"/>
</dbReference>
<accession>A0A2A8BSL7</accession>
<dbReference type="AlphaFoldDB" id="A0A2A8BSL7"/>
<dbReference type="Proteomes" id="UP000220621">
    <property type="component" value="Unassembled WGS sequence"/>
</dbReference>
<feature type="coiled-coil region" evidence="1">
    <location>
        <begin position="15"/>
        <end position="48"/>
    </location>
</feature>
<gene>
    <name evidence="2" type="ORF">CN611_07280</name>
</gene>